<dbReference type="InterPro" id="IPR049458">
    <property type="entry name" value="EpsG-like"/>
</dbReference>
<dbReference type="AlphaFoldDB" id="R9HH51"/>
<organism evidence="2 3">
    <name type="scientific">Bacteroides thetaiotaomicron dnLKV9</name>
    <dbReference type="NCBI Taxonomy" id="1235785"/>
    <lineage>
        <taxon>Bacteria</taxon>
        <taxon>Pseudomonadati</taxon>
        <taxon>Bacteroidota</taxon>
        <taxon>Bacteroidia</taxon>
        <taxon>Bacteroidales</taxon>
        <taxon>Bacteroidaceae</taxon>
        <taxon>Bacteroides</taxon>
    </lineage>
</organism>
<gene>
    <name evidence="2" type="ORF">C799_00213</name>
</gene>
<dbReference type="Pfam" id="PF14897">
    <property type="entry name" value="EpsG"/>
    <property type="match status" value="1"/>
</dbReference>
<keyword evidence="1" id="KW-0472">Membrane</keyword>
<feature type="transmembrane region" description="Helical" evidence="1">
    <location>
        <begin position="165"/>
        <end position="189"/>
    </location>
</feature>
<evidence type="ECO:0000313" key="2">
    <source>
        <dbReference type="EMBL" id="EOS03234.1"/>
    </source>
</evidence>
<comment type="caution">
    <text evidence="2">The sequence shown here is derived from an EMBL/GenBank/DDBJ whole genome shotgun (WGS) entry which is preliminary data.</text>
</comment>
<proteinExistence type="predicted"/>
<keyword evidence="1" id="KW-1133">Transmembrane helix</keyword>
<keyword evidence="1" id="KW-0812">Transmembrane</keyword>
<feature type="transmembrane region" description="Helical" evidence="1">
    <location>
        <begin position="88"/>
        <end position="112"/>
    </location>
</feature>
<feature type="transmembrane region" description="Helical" evidence="1">
    <location>
        <begin position="299"/>
        <end position="322"/>
    </location>
</feature>
<dbReference type="PATRIC" id="fig|1235785.3.peg.216"/>
<accession>R9HH51</accession>
<feature type="transmembrane region" description="Helical" evidence="1">
    <location>
        <begin position="201"/>
        <end position="219"/>
    </location>
</feature>
<feature type="transmembrane region" description="Helical" evidence="1">
    <location>
        <begin position="142"/>
        <end position="159"/>
    </location>
</feature>
<evidence type="ECO:0000313" key="3">
    <source>
        <dbReference type="Proteomes" id="UP000014207"/>
    </source>
</evidence>
<dbReference type="EMBL" id="ASSM01000003">
    <property type="protein sequence ID" value="EOS03234.1"/>
    <property type="molecule type" value="Genomic_DNA"/>
</dbReference>
<feature type="transmembrane region" description="Helical" evidence="1">
    <location>
        <begin position="328"/>
        <end position="345"/>
    </location>
</feature>
<dbReference type="HOGENOM" id="CLU_775368_0_0_10"/>
<evidence type="ECO:0008006" key="4">
    <source>
        <dbReference type="Google" id="ProtNLM"/>
    </source>
</evidence>
<evidence type="ECO:0000256" key="1">
    <source>
        <dbReference type="SAM" id="Phobius"/>
    </source>
</evidence>
<reference evidence="2 3" key="1">
    <citation type="submission" date="2013-04" db="EMBL/GenBank/DDBJ databases">
        <title>The Genome Sequence of Bacteroides thetaiotaomicron dnLKV9.</title>
        <authorList>
            <consortium name="The Broad Institute Genomics Platform"/>
            <consortium name="The Broad Institute Genome Sequencing Center for Infectious Disease"/>
            <person name="Earl A."/>
            <person name="Xavier R."/>
            <person name="Kuhn K."/>
            <person name="Stappenbeck T."/>
            <person name="Walker B."/>
            <person name="Young S."/>
            <person name="Zeng Q."/>
            <person name="Gargeya S."/>
            <person name="Fitzgerald M."/>
            <person name="Haas B."/>
            <person name="Abouelleil A."/>
            <person name="Allen A.W."/>
            <person name="Alvarado L."/>
            <person name="Arachchi H.M."/>
            <person name="Berlin A.M."/>
            <person name="Chapman S.B."/>
            <person name="Gainer-Dewar J."/>
            <person name="Goldberg J."/>
            <person name="Griggs A."/>
            <person name="Gujja S."/>
            <person name="Hansen M."/>
            <person name="Howarth C."/>
            <person name="Imamovic A."/>
            <person name="Ireland A."/>
            <person name="Larimer J."/>
            <person name="McCowan C."/>
            <person name="Murphy C."/>
            <person name="Pearson M."/>
            <person name="Poon T.W."/>
            <person name="Priest M."/>
            <person name="Roberts A."/>
            <person name="Saif S."/>
            <person name="Shea T."/>
            <person name="Sisk P."/>
            <person name="Sykes S."/>
            <person name="Wortman J."/>
            <person name="Nusbaum C."/>
            <person name="Birren B."/>
        </authorList>
    </citation>
    <scope>NUCLEOTIDE SEQUENCE [LARGE SCALE GENOMIC DNA]</scope>
    <source>
        <strain evidence="3">dnLKV9</strain>
    </source>
</reference>
<sequence>MLPFYLLFIFLFMSSFCDSIPVKLEQKKILFCMVFFALALFAGLRYNFPDYKSYSDFFYLLNNKSVISSEGDLAIVANDKGYIYINKFIGLFSDNSILLFLVMAFLSVGINLSCYKKYTPYFFTAILFYYVHTYIGRELMQIRAGLACALCLYSIRYIVSKKIYHFLFVILLAATIHLAAITFLISYFLCNLKIGVKTLRYLILISLVIGVCMPLGQFLKSLPYMEGLDRIQNYSGWEGFNQTLGVFSNPTVLKQLIVSAVCLKYYDRLDKKVYAFRMLVTIYVFSLCWLVIWNDFGIIAARIATFFSIGEVLLIASFYQLLSSKKTYAVIIGLASFIFLTLNLVKGDLNYQLVFFS</sequence>
<feature type="transmembrane region" description="Helical" evidence="1">
    <location>
        <begin position="118"/>
        <end position="135"/>
    </location>
</feature>
<feature type="transmembrane region" description="Helical" evidence="1">
    <location>
        <begin position="274"/>
        <end position="292"/>
    </location>
</feature>
<dbReference type="Proteomes" id="UP000014207">
    <property type="component" value="Unassembled WGS sequence"/>
</dbReference>
<name>R9HH51_BACT4</name>
<feature type="transmembrane region" description="Helical" evidence="1">
    <location>
        <begin position="29"/>
        <end position="48"/>
    </location>
</feature>
<protein>
    <recommendedName>
        <fullName evidence="4">EpsG family protein</fullName>
    </recommendedName>
</protein>